<dbReference type="PANTHER" id="PTHR11002:SF76">
    <property type="entry name" value="CARBONIC ANHYDRASE"/>
    <property type="match status" value="1"/>
</dbReference>
<dbReference type="GO" id="GO:0034599">
    <property type="term" value="P:cellular response to oxidative stress"/>
    <property type="evidence" value="ECO:0007669"/>
    <property type="project" value="TreeGrafter"/>
</dbReference>
<dbReference type="Gene3D" id="3.40.1050.10">
    <property type="entry name" value="Carbonic anhydrase"/>
    <property type="match status" value="1"/>
</dbReference>
<evidence type="ECO:0000256" key="3">
    <source>
        <dbReference type="ARBA" id="ARBA00022723"/>
    </source>
</evidence>
<comment type="catalytic activity">
    <reaction evidence="6 8">
        <text>hydrogencarbonate + H(+) = CO2 + H2O</text>
        <dbReference type="Rhea" id="RHEA:10748"/>
        <dbReference type="ChEBI" id="CHEBI:15377"/>
        <dbReference type="ChEBI" id="CHEBI:15378"/>
        <dbReference type="ChEBI" id="CHEBI:16526"/>
        <dbReference type="ChEBI" id="CHEBI:17544"/>
        <dbReference type="EC" id="4.2.1.1"/>
    </reaction>
</comment>
<dbReference type="InterPro" id="IPR036874">
    <property type="entry name" value="Carbonic_anhydrase_sf"/>
</dbReference>
<protein>
    <recommendedName>
        <fullName evidence="2 8">Carbonic anhydrase</fullName>
        <ecNumber evidence="2 8">4.2.1.1</ecNumber>
    </recommendedName>
    <alternativeName>
        <fullName evidence="8">Carbonate dehydratase</fullName>
    </alternativeName>
</protein>
<feature type="binding site" evidence="7">
    <location>
        <position position="101"/>
    </location>
    <ligand>
        <name>Zn(2+)</name>
        <dbReference type="ChEBI" id="CHEBI:29105"/>
    </ligand>
</feature>
<dbReference type="AlphaFoldDB" id="A0A9P7YP90"/>
<evidence type="ECO:0000256" key="6">
    <source>
        <dbReference type="ARBA" id="ARBA00048348"/>
    </source>
</evidence>
<reference evidence="9" key="1">
    <citation type="journal article" date="2021" name="IMA Fungus">
        <title>Genomic characterization of three marine fungi, including Emericellopsis atlantica sp. nov. with signatures of a generalist lifestyle and marine biomass degradation.</title>
        <authorList>
            <person name="Hagestad O.C."/>
            <person name="Hou L."/>
            <person name="Andersen J.H."/>
            <person name="Hansen E.H."/>
            <person name="Altermark B."/>
            <person name="Li C."/>
            <person name="Kuhnert E."/>
            <person name="Cox R.J."/>
            <person name="Crous P.W."/>
            <person name="Spatafora J.W."/>
            <person name="Lail K."/>
            <person name="Amirebrahimi M."/>
            <person name="Lipzen A."/>
            <person name="Pangilinan J."/>
            <person name="Andreopoulos W."/>
            <person name="Hayes R.D."/>
            <person name="Ng V."/>
            <person name="Grigoriev I.V."/>
            <person name="Jackson S.A."/>
            <person name="Sutton T.D.S."/>
            <person name="Dobson A.D.W."/>
            <person name="Rama T."/>
        </authorList>
    </citation>
    <scope>NUCLEOTIDE SEQUENCE</scope>
    <source>
        <strain evidence="9">TRa018bII</strain>
    </source>
</reference>
<gene>
    <name evidence="9" type="ORF">BJ875DRAFT_164904</name>
</gene>
<feature type="binding site" evidence="7">
    <location>
        <position position="44"/>
    </location>
    <ligand>
        <name>Zn(2+)</name>
        <dbReference type="ChEBI" id="CHEBI:29105"/>
    </ligand>
</feature>
<dbReference type="EMBL" id="MU251389">
    <property type="protein sequence ID" value="KAG9237309.1"/>
    <property type="molecule type" value="Genomic_DNA"/>
</dbReference>
<keyword evidence="4 7" id="KW-0862">Zinc</keyword>
<dbReference type="InterPro" id="IPR001765">
    <property type="entry name" value="Carbonic_anhydrase"/>
</dbReference>
<feature type="binding site" evidence="7">
    <location>
        <position position="42"/>
    </location>
    <ligand>
        <name>Zn(2+)</name>
        <dbReference type="ChEBI" id="CHEBI:29105"/>
    </ligand>
</feature>
<dbReference type="EC" id="4.2.1.1" evidence="2 8"/>
<evidence type="ECO:0000256" key="7">
    <source>
        <dbReference type="PIRSR" id="PIRSR601765-1"/>
    </source>
</evidence>
<comment type="function">
    <text evidence="8">Reversible hydration of carbon dioxide.</text>
</comment>
<dbReference type="GO" id="GO:0071244">
    <property type="term" value="P:cellular response to carbon dioxide"/>
    <property type="evidence" value="ECO:0007669"/>
    <property type="project" value="TreeGrafter"/>
</dbReference>
<keyword evidence="10" id="KW-1185">Reference proteome</keyword>
<name>A0A9P7YP90_9HELO</name>
<dbReference type="SMART" id="SM00947">
    <property type="entry name" value="Pro_CA"/>
    <property type="match status" value="1"/>
</dbReference>
<evidence type="ECO:0000256" key="5">
    <source>
        <dbReference type="ARBA" id="ARBA00023239"/>
    </source>
</evidence>
<evidence type="ECO:0000256" key="4">
    <source>
        <dbReference type="ARBA" id="ARBA00022833"/>
    </source>
</evidence>
<evidence type="ECO:0000256" key="2">
    <source>
        <dbReference type="ARBA" id="ARBA00012925"/>
    </source>
</evidence>
<feature type="binding site" evidence="7">
    <location>
        <position position="98"/>
    </location>
    <ligand>
        <name>Zn(2+)</name>
        <dbReference type="ChEBI" id="CHEBI:29105"/>
    </ligand>
</feature>
<dbReference type="GO" id="GO:0008270">
    <property type="term" value="F:zinc ion binding"/>
    <property type="evidence" value="ECO:0007669"/>
    <property type="project" value="UniProtKB-UniRule"/>
</dbReference>
<proteinExistence type="inferred from homology"/>
<dbReference type="Proteomes" id="UP000824998">
    <property type="component" value="Unassembled WGS sequence"/>
</dbReference>
<comment type="caution">
    <text evidence="9">The sequence shown here is derived from an EMBL/GenBank/DDBJ whole genome shotgun (WGS) entry which is preliminary data.</text>
</comment>
<evidence type="ECO:0000313" key="10">
    <source>
        <dbReference type="Proteomes" id="UP000824998"/>
    </source>
</evidence>
<sequence>MPFNAPTILRTPYTTRPVPRDLIASSPSSATEGKPHILWVGCSDSSVMETEALGVGRDEMFVHRNLGHLLSNGDLSSRSAVEWSVELLKVDHIVVCGHYGCAMIQQLENEDLPGPKKWYKDVAKLHDQTTLDLSEKHIDLPQDDLYHRFEEVYVLAEIDWLKRQPLVQKAVNERGMQIHAFVWDEEAAACVQLVAGEAKA</sequence>
<accession>A0A9P7YP90</accession>
<dbReference type="GO" id="GO:0004089">
    <property type="term" value="F:carbonate dehydratase activity"/>
    <property type="evidence" value="ECO:0007669"/>
    <property type="project" value="UniProtKB-UniRule"/>
</dbReference>
<dbReference type="GO" id="GO:0005737">
    <property type="term" value="C:cytoplasm"/>
    <property type="evidence" value="ECO:0007669"/>
    <property type="project" value="TreeGrafter"/>
</dbReference>
<evidence type="ECO:0000256" key="8">
    <source>
        <dbReference type="RuleBase" id="RU003956"/>
    </source>
</evidence>
<organism evidence="9 10">
    <name type="scientific">Amylocarpus encephaloides</name>
    <dbReference type="NCBI Taxonomy" id="45428"/>
    <lineage>
        <taxon>Eukaryota</taxon>
        <taxon>Fungi</taxon>
        <taxon>Dikarya</taxon>
        <taxon>Ascomycota</taxon>
        <taxon>Pezizomycotina</taxon>
        <taxon>Leotiomycetes</taxon>
        <taxon>Helotiales</taxon>
        <taxon>Helotiales incertae sedis</taxon>
        <taxon>Amylocarpus</taxon>
    </lineage>
</organism>
<evidence type="ECO:0000256" key="1">
    <source>
        <dbReference type="ARBA" id="ARBA00006217"/>
    </source>
</evidence>
<dbReference type="SUPFAM" id="SSF53056">
    <property type="entry name" value="beta-carbonic anhydrase, cab"/>
    <property type="match status" value="1"/>
</dbReference>
<dbReference type="OrthoDB" id="10248475at2759"/>
<comment type="similarity">
    <text evidence="1 8">Belongs to the beta-class carbonic anhydrase family.</text>
</comment>
<evidence type="ECO:0000313" key="9">
    <source>
        <dbReference type="EMBL" id="KAG9237309.1"/>
    </source>
</evidence>
<keyword evidence="5 8" id="KW-0456">Lyase</keyword>
<dbReference type="Pfam" id="PF00484">
    <property type="entry name" value="Pro_CA"/>
    <property type="match status" value="1"/>
</dbReference>
<dbReference type="PANTHER" id="PTHR11002">
    <property type="entry name" value="CARBONIC ANHYDRASE"/>
    <property type="match status" value="1"/>
</dbReference>
<keyword evidence="3 7" id="KW-0479">Metal-binding</keyword>
<comment type="cofactor">
    <cofactor evidence="7">
        <name>Zn(2+)</name>
        <dbReference type="ChEBI" id="CHEBI:29105"/>
    </cofactor>
    <text evidence="7">Binds 1 zinc ion per subunit.</text>
</comment>